<evidence type="ECO:0000313" key="5">
    <source>
        <dbReference type="EMBL" id="SDY55343.1"/>
    </source>
</evidence>
<keyword evidence="3" id="KW-0238">DNA-binding</keyword>
<evidence type="ECO:0000313" key="6">
    <source>
        <dbReference type="Proteomes" id="UP000199170"/>
    </source>
</evidence>
<evidence type="ECO:0000256" key="4">
    <source>
        <dbReference type="ARBA" id="ARBA00023163"/>
    </source>
</evidence>
<dbReference type="SUPFAM" id="SSF55945">
    <property type="entry name" value="TATA-box binding protein-like"/>
    <property type="match status" value="1"/>
</dbReference>
<dbReference type="STRING" id="660517.SAMN04487946_12217"/>
<dbReference type="Pfam" id="PF00352">
    <property type="entry name" value="TBP"/>
    <property type="match status" value="1"/>
</dbReference>
<evidence type="ECO:0000256" key="2">
    <source>
        <dbReference type="ARBA" id="ARBA00022737"/>
    </source>
</evidence>
<name>A0A1H3KT34_9EURY</name>
<keyword evidence="4" id="KW-0804">Transcription</keyword>
<keyword evidence="6" id="KW-1185">Reference proteome</keyword>
<dbReference type="AlphaFoldDB" id="A0A1H3KT34"/>
<dbReference type="GO" id="GO:0006352">
    <property type="term" value="P:DNA-templated transcription initiation"/>
    <property type="evidence" value="ECO:0007669"/>
    <property type="project" value="InterPro"/>
</dbReference>
<dbReference type="GO" id="GO:0003677">
    <property type="term" value="F:DNA binding"/>
    <property type="evidence" value="ECO:0007669"/>
    <property type="project" value="UniProtKB-KW"/>
</dbReference>
<accession>A0A1H3KT34</accession>
<keyword evidence="2" id="KW-0677">Repeat</keyword>
<protein>
    <submittedName>
        <fullName evidence="5">TATA binding protein of transcription factor TFIID</fullName>
    </submittedName>
</protein>
<reference evidence="6" key="1">
    <citation type="submission" date="2016-10" db="EMBL/GenBank/DDBJ databases">
        <authorList>
            <person name="Varghese N."/>
            <person name="Submissions S."/>
        </authorList>
    </citation>
    <scope>NUCLEOTIDE SEQUENCE [LARGE SCALE GENOMIC DNA]</scope>
    <source>
        <strain evidence="6">CGMCC 1.10118</strain>
    </source>
</reference>
<dbReference type="Proteomes" id="UP000199170">
    <property type="component" value="Unassembled WGS sequence"/>
</dbReference>
<evidence type="ECO:0000256" key="3">
    <source>
        <dbReference type="ARBA" id="ARBA00023125"/>
    </source>
</evidence>
<dbReference type="InterPro" id="IPR000814">
    <property type="entry name" value="TBP"/>
</dbReference>
<dbReference type="InterPro" id="IPR012295">
    <property type="entry name" value="TBP_dom_sf"/>
</dbReference>
<evidence type="ECO:0000256" key="1">
    <source>
        <dbReference type="ARBA" id="ARBA00005560"/>
    </source>
</evidence>
<gene>
    <name evidence="5" type="ORF">SAMN04487946_12217</name>
</gene>
<dbReference type="EMBL" id="FNPB01000022">
    <property type="protein sequence ID" value="SDY55343.1"/>
    <property type="molecule type" value="Genomic_DNA"/>
</dbReference>
<organism evidence="5 6">
    <name type="scientific">Halobellus clavatus</name>
    <dbReference type="NCBI Taxonomy" id="660517"/>
    <lineage>
        <taxon>Archaea</taxon>
        <taxon>Methanobacteriati</taxon>
        <taxon>Methanobacteriota</taxon>
        <taxon>Stenosarchaea group</taxon>
        <taxon>Halobacteria</taxon>
        <taxon>Halobacteriales</taxon>
        <taxon>Haloferacaceae</taxon>
        <taxon>Halobellus</taxon>
    </lineage>
</organism>
<comment type="similarity">
    <text evidence="1">Belongs to the TBP family.</text>
</comment>
<proteinExistence type="inferred from homology"/>
<dbReference type="Gene3D" id="3.30.310.10">
    <property type="entry name" value="TATA-Binding Protein"/>
    <property type="match status" value="1"/>
</dbReference>
<dbReference type="PANTHER" id="PTHR10126">
    <property type="entry name" value="TATA-BOX BINDING PROTEIN"/>
    <property type="match status" value="1"/>
</dbReference>
<sequence>MVFTCDLENSINLSALAIHAGLENVEYEPEQFPGLIFRPPSIDSVALVFATGKVVITGVTNESLAADTIESVITLLEGVGM</sequence>